<dbReference type="InterPro" id="IPR027039">
    <property type="entry name" value="Crtac1"/>
</dbReference>
<reference evidence="11 12" key="1">
    <citation type="submission" date="2021-07" db="EMBL/GenBank/DDBJ databases">
        <title>Karlodiniumbacter phycospheric gen. nov., sp. nov., a phycosphere bacterium isolated from karlodinium veneficum.</title>
        <authorList>
            <person name="Peng Y."/>
            <person name="Jiang L."/>
            <person name="Lee J."/>
        </authorList>
    </citation>
    <scope>NUCLEOTIDE SEQUENCE</scope>
    <source>
        <strain evidence="11 12">N5</strain>
    </source>
</reference>
<dbReference type="Pfam" id="PF07593">
    <property type="entry name" value="UnbV_ASPIC"/>
    <property type="match status" value="1"/>
</dbReference>
<dbReference type="PANTHER" id="PTHR16026">
    <property type="entry name" value="CARTILAGE ACIDIC PROTEIN 1"/>
    <property type="match status" value="1"/>
</dbReference>
<comment type="subcellular location">
    <subcellularLocation>
        <location evidence="1">Cell membrane</location>
        <topology evidence="1">Multi-pass membrane protein</topology>
    </subcellularLocation>
</comment>
<evidence type="ECO:0000313" key="12">
    <source>
        <dbReference type="Proteomes" id="UP000693972"/>
    </source>
</evidence>
<evidence type="ECO:0000256" key="3">
    <source>
        <dbReference type="ARBA" id="ARBA00022475"/>
    </source>
</evidence>
<accession>A0A975TX54</accession>
<evidence type="ECO:0000256" key="4">
    <source>
        <dbReference type="ARBA" id="ARBA00022692"/>
    </source>
</evidence>
<dbReference type="SUPFAM" id="SSF69318">
    <property type="entry name" value="Integrin alpha N-terminal domain"/>
    <property type="match status" value="1"/>
</dbReference>
<evidence type="ECO:0000256" key="6">
    <source>
        <dbReference type="ARBA" id="ARBA00022989"/>
    </source>
</evidence>
<evidence type="ECO:0000259" key="9">
    <source>
        <dbReference type="Pfam" id="PF07593"/>
    </source>
</evidence>
<feature type="transmembrane region" description="Helical" evidence="8">
    <location>
        <begin position="148"/>
        <end position="173"/>
    </location>
</feature>
<evidence type="ECO:0000256" key="8">
    <source>
        <dbReference type="SAM" id="Phobius"/>
    </source>
</evidence>
<keyword evidence="6 8" id="KW-1133">Transmembrane helix</keyword>
<keyword evidence="12" id="KW-1185">Reference proteome</keyword>
<keyword evidence="7 8" id="KW-0472">Membrane</keyword>
<feature type="transmembrane region" description="Helical" evidence="8">
    <location>
        <begin position="294"/>
        <end position="319"/>
    </location>
</feature>
<evidence type="ECO:0000313" key="10">
    <source>
        <dbReference type="EMBL" id="MBY4892157.1"/>
    </source>
</evidence>
<dbReference type="GO" id="GO:0005886">
    <property type="term" value="C:plasma membrane"/>
    <property type="evidence" value="ECO:0007669"/>
    <property type="project" value="UniProtKB-SubCell"/>
</dbReference>
<name>A0A975TX54_9RHOB</name>
<evidence type="ECO:0000256" key="2">
    <source>
        <dbReference type="ARBA" id="ARBA00006386"/>
    </source>
</evidence>
<dbReference type="Gene3D" id="2.130.10.130">
    <property type="entry name" value="Integrin alpha, N-terminal"/>
    <property type="match status" value="2"/>
</dbReference>
<dbReference type="Pfam" id="PF03773">
    <property type="entry name" value="ArsP_1"/>
    <property type="match status" value="1"/>
</dbReference>
<dbReference type="InterPro" id="IPR028994">
    <property type="entry name" value="Integrin_alpha_N"/>
</dbReference>
<organism evidence="11">
    <name type="scientific">Gymnodinialimonas phycosphaerae</name>
    <dbReference type="NCBI Taxonomy" id="2841589"/>
    <lineage>
        <taxon>Bacteria</taxon>
        <taxon>Pseudomonadati</taxon>
        <taxon>Pseudomonadota</taxon>
        <taxon>Alphaproteobacteria</taxon>
        <taxon>Rhodobacterales</taxon>
        <taxon>Paracoccaceae</taxon>
        <taxon>Gymnodinialimonas</taxon>
    </lineage>
</organism>
<keyword evidence="5" id="KW-0732">Signal</keyword>
<evidence type="ECO:0000256" key="5">
    <source>
        <dbReference type="ARBA" id="ARBA00022729"/>
    </source>
</evidence>
<dbReference type="PANTHER" id="PTHR16026:SF0">
    <property type="entry name" value="CARTILAGE ACIDIC PROTEIN 1"/>
    <property type="match status" value="1"/>
</dbReference>
<feature type="transmembrane region" description="Helical" evidence="8">
    <location>
        <begin position="325"/>
        <end position="347"/>
    </location>
</feature>
<dbReference type="RefSeq" id="WP_257891974.1">
    <property type="nucleotide sequence ID" value="NZ_JAIMBW010000001.1"/>
</dbReference>
<feature type="transmembrane region" description="Helical" evidence="8">
    <location>
        <begin position="248"/>
        <end position="273"/>
    </location>
</feature>
<protein>
    <submittedName>
        <fullName evidence="11">FG-GAP-like repeat-containing protein</fullName>
    </submittedName>
</protein>
<feature type="domain" description="ASPIC/UnbV" evidence="9">
    <location>
        <begin position="974"/>
        <end position="1032"/>
    </location>
</feature>
<feature type="transmembrane region" description="Helical" evidence="8">
    <location>
        <begin position="180"/>
        <end position="198"/>
    </location>
</feature>
<sequence length="1051" mass="113486">MVDHSTHGLLQNKPFKIALGLTLILVGVFWFGSRYPDLDQKALMAGDTQFSAIGFDLLINMPPQPSLFQEIGVNAINWVFTNWKGMTFGLLAGALILTMLPHLQRLHFKSRLANSFLGLLVGAPLGVCVNCATPVSQGAIVGGARPETALAMMVSSPTMNVLVLTMVLSLFPLHIAVTKIGLTLVFILVLVPLIVRMFPAKTQQIAIGDVPRSAPLSRLLQPPSPRTALQQGWSGSSIFVLSEALRNLLYLVAVTVPLMLLAGVLGAAVVTVLPFDTLAEILPRDGAIVVLRAMLLLAIFALILPSPMMFDVIVAAALFNAGLSAGYVMVMLFGLGIFSVYPFLLIWRQLSRQIALAMIASLSALGVAGGAFVHVYHPQYAEAQDTVIRAQLAQVDAPVEREYFTRPLPDRPARALVAELQANQVSAEMLFAADGLSIEQAPYDPSAVVRAQHQFTRIEGAEIGLTEGFGQTFERFSNPMVQVRAVAAGDIHNDGWPDLVFGSERGFGVYANSQNGHFERQEVILPEAENWTIGAVALIDMTNDGWLDLVFSTLQAGVWMVANSDGMFEADGLVNLPNTEAAVMPTVLAFDDTNHDGRLDLFIGNAGYGNNGREASPPSSQDVLLISSDTGYDRIDLDGVVAETLTALFVDLDEDGSRDLFVGNDFGPGDIIYRNDGQGAMHLMSEPTDVLPLSGRTTMAMTSADIDNDLIPEIFVGQRAWERNSVASMEPAEVCAELLDDAARSACLRHYQGVDIRTVAHRRGNLDQCAQWPVPGMEADCVALQAYAALDTRNVSLDYCAPFSPGWPLLHAACETLAGPVTPPTAAQIDSQLPSVDRRNLLFARDEAGAWRDVAGALGVVNGGWVWNARFADLNHDAFQDLFIVTGFPTVDIRHPSYFYRNIEGGGFENVTREVGLNSNLDIASFAYVDFDLDGDLDIVVPPLVGPVSMLRNDGPIGNALSISLRDERGNRFAVGARITITTPDGTSQMREIVASGGYMSHDELIAHFGLGDQPLAQGVVVTWPDGEVSEVAIPLEAGARYTITRRRLVE</sequence>
<feature type="transmembrane region" description="Helical" evidence="8">
    <location>
        <begin position="15"/>
        <end position="33"/>
    </location>
</feature>
<comment type="similarity">
    <text evidence="2">Belongs to the UPF0718 family.</text>
</comment>
<dbReference type="AlphaFoldDB" id="A0A975TX54"/>
<keyword evidence="4 8" id="KW-0812">Transmembrane</keyword>
<dbReference type="EMBL" id="JAIMBW010000001">
    <property type="protein sequence ID" value="MBY4892157.1"/>
    <property type="molecule type" value="Genomic_DNA"/>
</dbReference>
<dbReference type="InterPro" id="IPR013517">
    <property type="entry name" value="FG-GAP"/>
</dbReference>
<dbReference type="Pfam" id="PF13517">
    <property type="entry name" value="FG-GAP_3"/>
    <property type="match status" value="2"/>
</dbReference>
<evidence type="ECO:0000256" key="7">
    <source>
        <dbReference type="ARBA" id="ARBA00023136"/>
    </source>
</evidence>
<gene>
    <name evidence="10" type="ORF">KUL25_05195</name>
    <name evidence="11" type="ORF">KUL25_05200</name>
</gene>
<dbReference type="InterPro" id="IPR005524">
    <property type="entry name" value="DUF318"/>
</dbReference>
<feature type="transmembrane region" description="Helical" evidence="8">
    <location>
        <begin position="354"/>
        <end position="376"/>
    </location>
</feature>
<dbReference type="EMBL" id="CP078073">
    <property type="protein sequence ID" value="QXL88915.1"/>
    <property type="molecule type" value="Genomic_DNA"/>
</dbReference>
<dbReference type="Proteomes" id="UP000693972">
    <property type="component" value="Unassembled WGS sequence"/>
</dbReference>
<dbReference type="InterPro" id="IPR011519">
    <property type="entry name" value="UnbV_ASPIC"/>
</dbReference>
<evidence type="ECO:0000313" key="11">
    <source>
        <dbReference type="EMBL" id="QXL88915.1"/>
    </source>
</evidence>
<keyword evidence="3" id="KW-1003">Cell membrane</keyword>
<feature type="transmembrane region" description="Helical" evidence="8">
    <location>
        <begin position="115"/>
        <end position="136"/>
    </location>
</feature>
<proteinExistence type="inferred from homology"/>
<evidence type="ECO:0000256" key="1">
    <source>
        <dbReference type="ARBA" id="ARBA00004651"/>
    </source>
</evidence>